<reference evidence="7 8" key="1">
    <citation type="submission" date="2019-04" db="EMBL/GenBank/DDBJ databases">
        <title>Genome sequencing of Clostridium botulinum Groups I-IV and Clostridium butyricum.</title>
        <authorList>
            <person name="Brunt J."/>
            <person name="Van Vliet A.H.M."/>
            <person name="Stringer S.C."/>
            <person name="Carter A.T."/>
            <person name="Peck M.W."/>
        </authorList>
    </citation>
    <scope>NUCLEOTIDE SEQUENCE [LARGE SCALE GENOMIC DNA]</scope>
    <source>
        <strain evidence="7 8">IFR 18/094</strain>
    </source>
</reference>
<dbReference type="InterPro" id="IPR006282">
    <property type="entry name" value="Thi_PPkinase"/>
</dbReference>
<dbReference type="GO" id="GO:0005524">
    <property type="term" value="F:ATP binding"/>
    <property type="evidence" value="ECO:0007669"/>
    <property type="project" value="UniProtKB-KW"/>
</dbReference>
<dbReference type="CDD" id="cd07995">
    <property type="entry name" value="TPK"/>
    <property type="match status" value="1"/>
</dbReference>
<sequence>MKIVVIGGGDEPSESILKEEIKNSKYIVCADSGANCLYKYHIIPDYIMGDFDSIDKSVLNYFKNKNVIVENFPKDKDFTDGCLAVKKAIELKATEVVLLGCTGNRIDHVLGNLGLLGICLENNIRAYMRDNNNKIMLTNKSLILKSNSNKYFSLQAYGEVVKGVTLTNAKFPLKDYNLKMGDTLTTSNEFTKEDLHIDFKSGILMIIISND</sequence>
<dbReference type="EC" id="2.7.6.2" evidence="5"/>
<dbReference type="RefSeq" id="WP_163248322.1">
    <property type="nucleotide sequence ID" value="NZ_SXDP01000001.1"/>
</dbReference>
<dbReference type="SUPFAM" id="SSF63999">
    <property type="entry name" value="Thiamin pyrophosphokinase, catalytic domain"/>
    <property type="match status" value="1"/>
</dbReference>
<gene>
    <name evidence="7" type="ORF">FDF74_02180</name>
</gene>
<evidence type="ECO:0000256" key="2">
    <source>
        <dbReference type="ARBA" id="ARBA00022741"/>
    </source>
</evidence>
<dbReference type="Pfam" id="PF04263">
    <property type="entry name" value="TPK_catalytic"/>
    <property type="match status" value="1"/>
</dbReference>
<evidence type="ECO:0000313" key="7">
    <source>
        <dbReference type="EMBL" id="NEZ46017.1"/>
    </source>
</evidence>
<name>A0A6M0R8C5_9CLOT</name>
<dbReference type="InterPro" id="IPR007373">
    <property type="entry name" value="Thiamin_PyroPKinase_B1-bd"/>
</dbReference>
<evidence type="ECO:0000256" key="1">
    <source>
        <dbReference type="ARBA" id="ARBA00022679"/>
    </source>
</evidence>
<dbReference type="PANTHER" id="PTHR41299">
    <property type="entry name" value="THIAMINE PYROPHOSPHOKINASE"/>
    <property type="match status" value="1"/>
</dbReference>
<proteinExistence type="predicted"/>
<dbReference type="InterPro" id="IPR036759">
    <property type="entry name" value="TPK_catalytic_sf"/>
</dbReference>
<keyword evidence="3 7" id="KW-0418">Kinase</keyword>
<dbReference type="Pfam" id="PF04265">
    <property type="entry name" value="TPK_B1_binding"/>
    <property type="match status" value="1"/>
</dbReference>
<dbReference type="AlphaFoldDB" id="A0A6M0R8C5"/>
<dbReference type="GO" id="GO:0004788">
    <property type="term" value="F:thiamine diphosphokinase activity"/>
    <property type="evidence" value="ECO:0007669"/>
    <property type="project" value="UniProtKB-UniRule"/>
</dbReference>
<evidence type="ECO:0000256" key="5">
    <source>
        <dbReference type="NCBIfam" id="TIGR01378"/>
    </source>
</evidence>
<dbReference type="EMBL" id="SXDP01000001">
    <property type="protein sequence ID" value="NEZ46017.1"/>
    <property type="molecule type" value="Genomic_DNA"/>
</dbReference>
<organism evidence="7 8">
    <name type="scientific">Clostridium niameyense</name>
    <dbReference type="NCBI Taxonomy" id="1622073"/>
    <lineage>
        <taxon>Bacteria</taxon>
        <taxon>Bacillati</taxon>
        <taxon>Bacillota</taxon>
        <taxon>Clostridia</taxon>
        <taxon>Eubacteriales</taxon>
        <taxon>Clostridiaceae</taxon>
        <taxon>Clostridium</taxon>
    </lineage>
</organism>
<dbReference type="SUPFAM" id="SSF63862">
    <property type="entry name" value="Thiamin pyrophosphokinase, substrate-binding domain"/>
    <property type="match status" value="1"/>
</dbReference>
<feature type="domain" description="Thiamin pyrophosphokinase thiamin-binding" evidence="6">
    <location>
        <begin position="139"/>
        <end position="205"/>
    </location>
</feature>
<dbReference type="GO" id="GO:0009229">
    <property type="term" value="P:thiamine diphosphate biosynthetic process"/>
    <property type="evidence" value="ECO:0007669"/>
    <property type="project" value="InterPro"/>
</dbReference>
<keyword evidence="4" id="KW-0067">ATP-binding</keyword>
<evidence type="ECO:0000256" key="3">
    <source>
        <dbReference type="ARBA" id="ARBA00022777"/>
    </source>
</evidence>
<protein>
    <recommendedName>
        <fullName evidence="5">Thiamine diphosphokinase</fullName>
        <ecNumber evidence="5">2.7.6.2</ecNumber>
    </recommendedName>
</protein>
<dbReference type="InterPro" id="IPR053149">
    <property type="entry name" value="TPK"/>
</dbReference>
<evidence type="ECO:0000259" key="6">
    <source>
        <dbReference type="SMART" id="SM00983"/>
    </source>
</evidence>
<dbReference type="GO" id="GO:0030975">
    <property type="term" value="F:thiamine binding"/>
    <property type="evidence" value="ECO:0007669"/>
    <property type="project" value="InterPro"/>
</dbReference>
<dbReference type="Proteomes" id="UP000473885">
    <property type="component" value="Unassembled WGS sequence"/>
</dbReference>
<dbReference type="InterPro" id="IPR007371">
    <property type="entry name" value="TPK_catalytic"/>
</dbReference>
<accession>A0A6M0R8C5</accession>
<evidence type="ECO:0000313" key="8">
    <source>
        <dbReference type="Proteomes" id="UP000473885"/>
    </source>
</evidence>
<dbReference type="GO" id="GO:0016301">
    <property type="term" value="F:kinase activity"/>
    <property type="evidence" value="ECO:0007669"/>
    <property type="project" value="UniProtKB-KW"/>
</dbReference>
<dbReference type="Gene3D" id="3.40.50.10240">
    <property type="entry name" value="Thiamin pyrophosphokinase, catalytic domain"/>
    <property type="match status" value="1"/>
</dbReference>
<keyword evidence="8" id="KW-1185">Reference proteome</keyword>
<dbReference type="GO" id="GO:0006772">
    <property type="term" value="P:thiamine metabolic process"/>
    <property type="evidence" value="ECO:0007669"/>
    <property type="project" value="UniProtKB-UniRule"/>
</dbReference>
<dbReference type="PANTHER" id="PTHR41299:SF1">
    <property type="entry name" value="THIAMINE PYROPHOSPHOKINASE"/>
    <property type="match status" value="1"/>
</dbReference>
<keyword evidence="2" id="KW-0547">Nucleotide-binding</keyword>
<evidence type="ECO:0000256" key="4">
    <source>
        <dbReference type="ARBA" id="ARBA00022840"/>
    </source>
</evidence>
<dbReference type="SMART" id="SM00983">
    <property type="entry name" value="TPK_B1_binding"/>
    <property type="match status" value="1"/>
</dbReference>
<dbReference type="NCBIfam" id="TIGR01378">
    <property type="entry name" value="thi_PPkinase"/>
    <property type="match status" value="1"/>
</dbReference>
<dbReference type="InterPro" id="IPR036371">
    <property type="entry name" value="TPK_B1-bd_sf"/>
</dbReference>
<keyword evidence="1 7" id="KW-0808">Transferase</keyword>
<comment type="caution">
    <text evidence="7">The sequence shown here is derived from an EMBL/GenBank/DDBJ whole genome shotgun (WGS) entry which is preliminary data.</text>
</comment>